<dbReference type="SFLD" id="SFLDG01129">
    <property type="entry name" value="C1.5:_HAD__Beta-PGM__Phosphata"/>
    <property type="match status" value="1"/>
</dbReference>
<dbReference type="Gene3D" id="3.40.50.1000">
    <property type="entry name" value="HAD superfamily/HAD-like"/>
    <property type="match status" value="1"/>
</dbReference>
<evidence type="ECO:0000313" key="2">
    <source>
        <dbReference type="EMBL" id="GHD20245.1"/>
    </source>
</evidence>
<dbReference type="Pfam" id="PF00702">
    <property type="entry name" value="Hydrolase"/>
    <property type="match status" value="1"/>
</dbReference>
<dbReference type="InterPro" id="IPR006439">
    <property type="entry name" value="HAD-SF_hydro_IA"/>
</dbReference>
<dbReference type="InterPro" id="IPR023198">
    <property type="entry name" value="PGP-like_dom2"/>
</dbReference>
<organism evidence="2 3">
    <name type="scientific">Nocardiopsis kunsanensis</name>
    <dbReference type="NCBI Taxonomy" id="141693"/>
    <lineage>
        <taxon>Bacteria</taxon>
        <taxon>Bacillati</taxon>
        <taxon>Actinomycetota</taxon>
        <taxon>Actinomycetes</taxon>
        <taxon>Streptosporangiales</taxon>
        <taxon>Nocardiopsidaceae</taxon>
        <taxon>Nocardiopsis</taxon>
    </lineage>
</organism>
<dbReference type="PANTHER" id="PTHR18901:SF38">
    <property type="entry name" value="PSEUDOURIDINE-5'-PHOSPHATASE"/>
    <property type="match status" value="1"/>
</dbReference>
<dbReference type="EMBL" id="BMXL01000004">
    <property type="protein sequence ID" value="GHD20245.1"/>
    <property type="molecule type" value="Genomic_DNA"/>
</dbReference>
<reference evidence="2 3" key="1">
    <citation type="journal article" date="2014" name="Int. J. Syst. Evol. Microbiol.">
        <title>Complete genome sequence of Corynebacterium casei LMG S-19264T (=DSM 44701T), isolated from a smear-ripened cheese.</title>
        <authorList>
            <consortium name="US DOE Joint Genome Institute (JGI-PGF)"/>
            <person name="Walter F."/>
            <person name="Albersmeier A."/>
            <person name="Kalinowski J."/>
            <person name="Ruckert C."/>
        </authorList>
    </citation>
    <scope>NUCLEOTIDE SEQUENCE [LARGE SCALE GENOMIC DNA]</scope>
    <source>
        <strain evidence="2 3">KCTC 19473</strain>
    </source>
</reference>
<accession>A0A918XAQ4</accession>
<keyword evidence="3" id="KW-1185">Reference proteome</keyword>
<evidence type="ECO:0000313" key="3">
    <source>
        <dbReference type="Proteomes" id="UP000654947"/>
    </source>
</evidence>
<dbReference type="GO" id="GO:0016787">
    <property type="term" value="F:hydrolase activity"/>
    <property type="evidence" value="ECO:0007669"/>
    <property type="project" value="UniProtKB-KW"/>
</dbReference>
<dbReference type="CDD" id="cd07505">
    <property type="entry name" value="HAD_BPGM-like"/>
    <property type="match status" value="1"/>
</dbReference>
<proteinExistence type="predicted"/>
<evidence type="ECO:0000256" key="1">
    <source>
        <dbReference type="SAM" id="MobiDB-lite"/>
    </source>
</evidence>
<keyword evidence="2" id="KW-0378">Hydrolase</keyword>
<name>A0A918XAQ4_9ACTN</name>
<dbReference type="NCBIfam" id="TIGR01509">
    <property type="entry name" value="HAD-SF-IA-v3"/>
    <property type="match status" value="1"/>
</dbReference>
<gene>
    <name evidence="2" type="ORF">GCM10007147_12130</name>
</gene>
<dbReference type="Gene3D" id="1.10.150.240">
    <property type="entry name" value="Putative phosphatase, domain 2"/>
    <property type="match status" value="1"/>
</dbReference>
<dbReference type="PRINTS" id="PR00413">
    <property type="entry name" value="HADHALOGNASE"/>
</dbReference>
<dbReference type="PANTHER" id="PTHR18901">
    <property type="entry name" value="2-DEOXYGLUCOSE-6-PHOSPHATE PHOSPHATASE 2"/>
    <property type="match status" value="1"/>
</dbReference>
<dbReference type="Proteomes" id="UP000654947">
    <property type="component" value="Unassembled WGS sequence"/>
</dbReference>
<sequence>MPSVPDREGGSTAAPMSEQSTLSPHPAGAAPERRLQAVLLDMDGTLIESEGLWNEAEADLVAELGGRWTDEDHQRNVGSAAVPVGRYIIELTGAHHLTPREVATMLYARFRAKLAGGAEARPGAAELVRVLADSEVPVVLVTSTERELIDAALARIGLDLFDDSVAGDEVGANKPHPEPYLTAARRLGVDPSRCVAVEDSAVGVASAADAGCVTVAVPHHVTVPPREGVVVRESLVGVDLDWLESLVAPD</sequence>
<comment type="caution">
    <text evidence="2">The sequence shown here is derived from an EMBL/GenBank/DDBJ whole genome shotgun (WGS) entry which is preliminary data.</text>
</comment>
<dbReference type="InterPro" id="IPR036412">
    <property type="entry name" value="HAD-like_sf"/>
</dbReference>
<dbReference type="SUPFAM" id="SSF56784">
    <property type="entry name" value="HAD-like"/>
    <property type="match status" value="1"/>
</dbReference>
<feature type="region of interest" description="Disordered" evidence="1">
    <location>
        <begin position="1"/>
        <end position="28"/>
    </location>
</feature>
<dbReference type="AlphaFoldDB" id="A0A918XAQ4"/>
<dbReference type="SFLD" id="SFLDS00003">
    <property type="entry name" value="Haloacid_Dehalogenase"/>
    <property type="match status" value="1"/>
</dbReference>
<dbReference type="InterPro" id="IPR023214">
    <property type="entry name" value="HAD_sf"/>
</dbReference>
<protein>
    <submittedName>
        <fullName evidence="2">Hydrolase</fullName>
    </submittedName>
</protein>